<dbReference type="CDD" id="cd00254">
    <property type="entry name" value="LT-like"/>
    <property type="match status" value="1"/>
</dbReference>
<accession>A0A1C3K3Y7</accession>
<dbReference type="EMBL" id="FLRC01000029">
    <property type="protein sequence ID" value="SBT26223.1"/>
    <property type="molecule type" value="Genomic_DNA"/>
</dbReference>
<protein>
    <submittedName>
        <fullName evidence="3">Probable transmembrane protein</fullName>
    </submittedName>
</protein>
<dbReference type="InterPro" id="IPR008258">
    <property type="entry name" value="Transglycosylase_SLT_dom_1"/>
</dbReference>
<reference evidence="4 5" key="2">
    <citation type="submission" date="2017-08" db="EMBL/GenBank/DDBJ databases">
        <authorList>
            <person name="de Groot N.N."/>
        </authorList>
    </citation>
    <scope>NUCLEOTIDE SEQUENCE [LARGE SCALE GENOMIC DNA]</scope>
    <source>
        <strain evidence="4">Orrdi1</strain>
    </source>
</reference>
<dbReference type="InterPro" id="IPR023346">
    <property type="entry name" value="Lysozyme-like_dom_sf"/>
</dbReference>
<dbReference type="RefSeq" id="WP_067755614.1">
    <property type="nucleotide sequence ID" value="NZ_LT907988.1"/>
</dbReference>
<dbReference type="Gene3D" id="1.10.530.10">
    <property type="match status" value="1"/>
</dbReference>
<evidence type="ECO:0000313" key="4">
    <source>
        <dbReference type="EMBL" id="SOE51273.1"/>
    </source>
</evidence>
<gene>
    <name evidence="3" type="ORF">ODI_03039</name>
    <name evidence="4" type="ORF">ODI_R3320</name>
</gene>
<feature type="transmembrane region" description="Helical" evidence="1">
    <location>
        <begin position="30"/>
        <end position="50"/>
    </location>
</feature>
<name>A0A1C3K3Y7_9BURK</name>
<dbReference type="Proteomes" id="UP000078558">
    <property type="component" value="Chromosome I"/>
</dbReference>
<reference evidence="3 5" key="1">
    <citation type="submission" date="2016-06" db="EMBL/GenBank/DDBJ databases">
        <authorList>
            <person name="Kjaerup R.B."/>
            <person name="Dalgaard T.S."/>
            <person name="Juul-Madsen H.R."/>
        </authorList>
    </citation>
    <scope>NUCLEOTIDE SEQUENCE [LARGE SCALE GENOMIC DNA]</scope>
    <source>
        <strain evidence="3">Orrdi1</strain>
    </source>
</reference>
<sequence>MPDASDMTPAWRRLATSAHHHLSELVRTCAVYLGIAMLVAAGIIVALPSLRGQAVQVHSALLTAMAPDAVLAQADANNDLTGDPSARASGAAMPGVRNFLSAIGTAPPAKALSATGASREQVEALRGYISRKYRVAYEATGVLVNTAYLVGHDLELDPILLLAVIAIESRYNPFAESHVGAQGLMQVMTSVHQEKFEQFGGGDGVALNPVANIRVGGQILRDCIKRRGSMQGGLACYVGATGPSDGGYGAKVQAERRRLALAAGVPLRRE</sequence>
<keyword evidence="1" id="KW-0472">Membrane</keyword>
<dbReference type="EMBL" id="LT907988">
    <property type="protein sequence ID" value="SOE51273.1"/>
    <property type="molecule type" value="Genomic_DNA"/>
</dbReference>
<organism evidence="3 5">
    <name type="scientific">Orrella dioscoreae</name>
    <dbReference type="NCBI Taxonomy" id="1851544"/>
    <lineage>
        <taxon>Bacteria</taxon>
        <taxon>Pseudomonadati</taxon>
        <taxon>Pseudomonadota</taxon>
        <taxon>Betaproteobacteria</taxon>
        <taxon>Burkholderiales</taxon>
        <taxon>Alcaligenaceae</taxon>
        <taxon>Orrella</taxon>
    </lineage>
</organism>
<keyword evidence="1" id="KW-1133">Transmembrane helix</keyword>
<dbReference type="SUPFAM" id="SSF53955">
    <property type="entry name" value="Lysozyme-like"/>
    <property type="match status" value="1"/>
</dbReference>
<dbReference type="AlphaFoldDB" id="A0A1C3K3Y7"/>
<evidence type="ECO:0000313" key="3">
    <source>
        <dbReference type="EMBL" id="SBT26223.1"/>
    </source>
</evidence>
<feature type="domain" description="Transglycosylase SLT" evidence="2">
    <location>
        <begin position="155"/>
        <end position="237"/>
    </location>
</feature>
<keyword evidence="1 3" id="KW-0812">Transmembrane</keyword>
<dbReference type="KEGG" id="odi:ODI_R3320"/>
<dbReference type="Pfam" id="PF01464">
    <property type="entry name" value="SLT"/>
    <property type="match status" value="1"/>
</dbReference>
<evidence type="ECO:0000256" key="1">
    <source>
        <dbReference type="SAM" id="Phobius"/>
    </source>
</evidence>
<proteinExistence type="predicted"/>
<evidence type="ECO:0000259" key="2">
    <source>
        <dbReference type="Pfam" id="PF01464"/>
    </source>
</evidence>
<dbReference type="OrthoDB" id="9815002at2"/>
<evidence type="ECO:0000313" key="5">
    <source>
        <dbReference type="Proteomes" id="UP000078558"/>
    </source>
</evidence>
<dbReference type="STRING" id="1851544.ODI_03039"/>
<keyword evidence="5" id="KW-1185">Reference proteome</keyword>